<evidence type="ECO:0000256" key="1">
    <source>
        <dbReference type="ARBA" id="ARBA00022490"/>
    </source>
</evidence>
<evidence type="ECO:0000313" key="11">
    <source>
        <dbReference type="Proteomes" id="UP000831768"/>
    </source>
</evidence>
<dbReference type="RefSeq" id="WP_247994666.1">
    <property type="nucleotide sequence ID" value="NZ_CP096019.1"/>
</dbReference>
<keyword evidence="5 8" id="KW-0460">Magnesium</keyword>
<dbReference type="CDD" id="cd02503">
    <property type="entry name" value="MobA"/>
    <property type="match status" value="1"/>
</dbReference>
<dbReference type="GO" id="GO:0006777">
    <property type="term" value="P:Mo-molybdopterin cofactor biosynthetic process"/>
    <property type="evidence" value="ECO:0007669"/>
    <property type="project" value="UniProtKB-KW"/>
</dbReference>
<keyword evidence="4 8" id="KW-0547">Nucleotide-binding</keyword>
<dbReference type="InterPro" id="IPR029044">
    <property type="entry name" value="Nucleotide-diphossugar_trans"/>
</dbReference>
<keyword evidence="3 8" id="KW-0479">Metal-binding</keyword>
<dbReference type="GO" id="GO:0061603">
    <property type="term" value="F:molybdenum cofactor guanylyltransferase activity"/>
    <property type="evidence" value="ECO:0007669"/>
    <property type="project" value="UniProtKB-EC"/>
</dbReference>
<dbReference type="KEGG" id="haad:MW046_06085"/>
<name>A0A8U0A5A9_9EURY</name>
<feature type="binding site" evidence="8">
    <location>
        <position position="107"/>
    </location>
    <ligand>
        <name>GTP</name>
        <dbReference type="ChEBI" id="CHEBI:37565"/>
    </ligand>
</feature>
<dbReference type="GO" id="GO:0005525">
    <property type="term" value="F:GTP binding"/>
    <property type="evidence" value="ECO:0007669"/>
    <property type="project" value="UniProtKB-UniRule"/>
</dbReference>
<dbReference type="PANTHER" id="PTHR19136">
    <property type="entry name" value="MOLYBDENUM COFACTOR GUANYLYLTRANSFERASE"/>
    <property type="match status" value="1"/>
</dbReference>
<accession>A0A8U0A5A9</accession>
<evidence type="ECO:0000256" key="8">
    <source>
        <dbReference type="HAMAP-Rule" id="MF_00316"/>
    </source>
</evidence>
<reference evidence="10" key="1">
    <citation type="submission" date="2022-04" db="EMBL/GenBank/DDBJ databases">
        <title>Halocatena sp. nov., isolated from a salt lake.</title>
        <authorList>
            <person name="Cui H.-L."/>
        </authorList>
    </citation>
    <scope>NUCLEOTIDE SEQUENCE</scope>
    <source>
        <strain evidence="10">AD-1</strain>
    </source>
</reference>
<dbReference type="InterPro" id="IPR025877">
    <property type="entry name" value="MobA-like_NTP_Trfase"/>
</dbReference>
<keyword evidence="2 8" id="KW-0808">Transferase</keyword>
<dbReference type="PANTHER" id="PTHR19136:SF81">
    <property type="entry name" value="MOLYBDENUM COFACTOR GUANYLYLTRANSFERASE"/>
    <property type="match status" value="1"/>
</dbReference>
<keyword evidence="10" id="KW-0548">Nucleotidyltransferase</keyword>
<keyword evidence="7 8" id="KW-0501">Molybdenum cofactor biosynthesis</keyword>
<evidence type="ECO:0000313" key="10">
    <source>
        <dbReference type="EMBL" id="UPM44009.1"/>
    </source>
</evidence>
<dbReference type="GeneID" id="71927598"/>
<feature type="binding site" evidence="8">
    <location>
        <begin position="11"/>
        <end position="13"/>
    </location>
    <ligand>
        <name>GTP</name>
        <dbReference type="ChEBI" id="CHEBI:37565"/>
    </ligand>
</feature>
<dbReference type="SUPFAM" id="SSF53448">
    <property type="entry name" value="Nucleotide-diphospho-sugar transferases"/>
    <property type="match status" value="1"/>
</dbReference>
<feature type="binding site" evidence="8">
    <location>
        <position position="24"/>
    </location>
    <ligand>
        <name>GTP</name>
        <dbReference type="ChEBI" id="CHEBI:37565"/>
    </ligand>
</feature>
<dbReference type="Gene3D" id="3.90.550.10">
    <property type="entry name" value="Spore Coat Polysaccharide Biosynthesis Protein SpsA, Chain A"/>
    <property type="match status" value="1"/>
</dbReference>
<dbReference type="Proteomes" id="UP000831768">
    <property type="component" value="Chromosome"/>
</dbReference>
<comment type="caution">
    <text evidence="8">Lacks conserved residue(s) required for the propagation of feature annotation.</text>
</comment>
<dbReference type="AlphaFoldDB" id="A0A8U0A5A9"/>
<evidence type="ECO:0000256" key="3">
    <source>
        <dbReference type="ARBA" id="ARBA00022723"/>
    </source>
</evidence>
<protein>
    <recommendedName>
        <fullName evidence="8">Probable molybdenum cofactor guanylyltransferase</fullName>
        <shortName evidence="8">MoCo guanylyltransferase</shortName>
        <ecNumber evidence="8">2.7.7.77</ecNumber>
    </recommendedName>
    <alternativeName>
        <fullName evidence="8">GTP:molybdopterin guanylyltransferase</fullName>
    </alternativeName>
    <alternativeName>
        <fullName evidence="8">Mo-MPT guanylyltransferase</fullName>
    </alternativeName>
    <alternativeName>
        <fullName evidence="8">Molybdopterin guanylyltransferase</fullName>
    </alternativeName>
    <alternativeName>
        <fullName evidence="8">Molybdopterin-guanine dinucleotide synthase</fullName>
        <shortName evidence="8">MGD synthase</shortName>
    </alternativeName>
</protein>
<dbReference type="GO" id="GO:0046872">
    <property type="term" value="F:metal ion binding"/>
    <property type="evidence" value="ECO:0007669"/>
    <property type="project" value="UniProtKB-KW"/>
</dbReference>
<evidence type="ECO:0000256" key="2">
    <source>
        <dbReference type="ARBA" id="ARBA00022679"/>
    </source>
</evidence>
<keyword evidence="11" id="KW-1185">Reference proteome</keyword>
<evidence type="ECO:0000256" key="4">
    <source>
        <dbReference type="ARBA" id="ARBA00022741"/>
    </source>
</evidence>
<sequence>MTRGEHTGLIVAGGRSRRFGNCDKAVADLAGVPMIRRVADGITPMIDRLLVNCRAEQVSAIRSALAGYDHPVQFVCEQTPDTGPVAGVKAGLCAIEDDAYAFVTACDMPLIDSDIVAHLFDRGRGHDAAVPRTEDGRIQPLHAVYRSSEMVAACNAALADGQRSIRDPVAALDAAIVPSAELRTYGSTSTFENVNTPTALQAVSERIE</sequence>
<dbReference type="EMBL" id="CP096019">
    <property type="protein sequence ID" value="UPM44009.1"/>
    <property type="molecule type" value="Genomic_DNA"/>
</dbReference>
<comment type="domain">
    <text evidence="8">The N-terminal domain determines nucleotide recognition and specific binding, while the C-terminal domain determines the specific binding to the target protein.</text>
</comment>
<organism evidence="10 11">
    <name type="scientific">Halocatena salina</name>
    <dbReference type="NCBI Taxonomy" id="2934340"/>
    <lineage>
        <taxon>Archaea</taxon>
        <taxon>Methanobacteriati</taxon>
        <taxon>Methanobacteriota</taxon>
        <taxon>Stenosarchaea group</taxon>
        <taxon>Halobacteria</taxon>
        <taxon>Halobacteriales</taxon>
        <taxon>Natronomonadaceae</taxon>
        <taxon>Halocatena</taxon>
    </lineage>
</organism>
<evidence type="ECO:0000256" key="7">
    <source>
        <dbReference type="ARBA" id="ARBA00023150"/>
    </source>
</evidence>
<feature type="domain" description="MobA-like NTP transferase" evidence="9">
    <location>
        <begin position="8"/>
        <end position="165"/>
    </location>
</feature>
<gene>
    <name evidence="8" type="primary">mobA</name>
    <name evidence="10" type="ORF">MW046_06085</name>
</gene>
<comment type="catalytic activity">
    <reaction evidence="8">
        <text>Mo-molybdopterin + GTP + H(+) = Mo-molybdopterin guanine dinucleotide + diphosphate</text>
        <dbReference type="Rhea" id="RHEA:34243"/>
        <dbReference type="ChEBI" id="CHEBI:15378"/>
        <dbReference type="ChEBI" id="CHEBI:33019"/>
        <dbReference type="ChEBI" id="CHEBI:37565"/>
        <dbReference type="ChEBI" id="CHEBI:71302"/>
        <dbReference type="ChEBI" id="CHEBI:71310"/>
        <dbReference type="EC" id="2.7.7.77"/>
    </reaction>
</comment>
<comment type="similarity">
    <text evidence="8">Belongs to the MobA family.</text>
</comment>
<comment type="subcellular location">
    <subcellularLocation>
        <location evidence="8">Cytoplasm</location>
    </subcellularLocation>
</comment>
<evidence type="ECO:0000259" key="9">
    <source>
        <dbReference type="Pfam" id="PF12804"/>
    </source>
</evidence>
<comment type="function">
    <text evidence="8">Transfers a GMP moiety from GTP to Mo-molybdopterin (Mo-MPT) cofactor (Moco or molybdenum cofactor) to form Mo-molybdopterin guanine dinucleotide (Mo-MGD) cofactor.</text>
</comment>
<evidence type="ECO:0000256" key="5">
    <source>
        <dbReference type="ARBA" id="ARBA00022842"/>
    </source>
</evidence>
<dbReference type="HAMAP" id="MF_00316">
    <property type="entry name" value="MobA"/>
    <property type="match status" value="1"/>
</dbReference>
<feature type="binding site" evidence="8">
    <location>
        <position position="107"/>
    </location>
    <ligand>
        <name>Mg(2+)</name>
        <dbReference type="ChEBI" id="CHEBI:18420"/>
    </ligand>
</feature>
<comment type="cofactor">
    <cofactor evidence="8">
        <name>Mg(2+)</name>
        <dbReference type="ChEBI" id="CHEBI:18420"/>
    </cofactor>
</comment>
<dbReference type="GO" id="GO:0005737">
    <property type="term" value="C:cytoplasm"/>
    <property type="evidence" value="ECO:0007669"/>
    <property type="project" value="UniProtKB-SubCell"/>
</dbReference>
<proteinExistence type="inferred from homology"/>
<dbReference type="Pfam" id="PF12804">
    <property type="entry name" value="NTP_transf_3"/>
    <property type="match status" value="1"/>
</dbReference>
<feature type="binding site" evidence="8">
    <location>
        <position position="52"/>
    </location>
    <ligand>
        <name>GTP</name>
        <dbReference type="ChEBI" id="CHEBI:37565"/>
    </ligand>
</feature>
<keyword evidence="1 8" id="KW-0963">Cytoplasm</keyword>
<dbReference type="InterPro" id="IPR013482">
    <property type="entry name" value="Molybde_CF_guanTrfase"/>
</dbReference>
<dbReference type="EC" id="2.7.7.77" evidence="8"/>
<evidence type="ECO:0000256" key="6">
    <source>
        <dbReference type="ARBA" id="ARBA00023134"/>
    </source>
</evidence>
<keyword evidence="6 8" id="KW-0342">GTP-binding</keyword>